<evidence type="ECO:0000313" key="2">
    <source>
        <dbReference type="EMBL" id="KZF26950.1"/>
    </source>
</evidence>
<dbReference type="STRING" id="1328760.A0A165K3R1"/>
<dbReference type="EMBL" id="KV407454">
    <property type="protein sequence ID" value="KZF26950.1"/>
    <property type="molecule type" value="Genomic_DNA"/>
</dbReference>
<dbReference type="GeneID" id="28896837"/>
<accession>A0A165K3R1</accession>
<keyword evidence="3" id="KW-1185">Reference proteome</keyword>
<sequence>MSFPMVGDNLEQSMQHQMRPRPVPRCNWKCCQNCRPTFRERTYLSFDAVFRGQVQRLPKTRPYRPPISDVNIVRKLGLRQSSSYLRQVSSMELTSSDDESTNGVSVGHASHISHLPDTNTSEDEDKEEVEVRKSWRASMKKAWKGMLPNPRIRSDSSSVSIDVGLGDKLASYDADAAEFDIGLWKEMSQAILDEATKIKLPGGSDEQDSEDEHEFGAGEVEVDGGVAVMEESVENRDADIIMQV</sequence>
<dbReference type="RefSeq" id="XP_018192505.1">
    <property type="nucleotide sequence ID" value="XM_018331700.1"/>
</dbReference>
<proteinExistence type="predicted"/>
<organism evidence="2 3">
    <name type="scientific">Xylona heveae (strain CBS 132557 / TC161)</name>
    <dbReference type="NCBI Taxonomy" id="1328760"/>
    <lineage>
        <taxon>Eukaryota</taxon>
        <taxon>Fungi</taxon>
        <taxon>Dikarya</taxon>
        <taxon>Ascomycota</taxon>
        <taxon>Pezizomycotina</taxon>
        <taxon>Xylonomycetes</taxon>
        <taxon>Xylonales</taxon>
        <taxon>Xylonaceae</taxon>
        <taxon>Xylona</taxon>
    </lineage>
</organism>
<name>A0A165K3R1_XYLHT</name>
<evidence type="ECO:0000313" key="3">
    <source>
        <dbReference type="Proteomes" id="UP000076632"/>
    </source>
</evidence>
<dbReference type="Proteomes" id="UP000076632">
    <property type="component" value="Unassembled WGS sequence"/>
</dbReference>
<dbReference type="OrthoDB" id="4776522at2759"/>
<feature type="region of interest" description="Disordered" evidence="1">
    <location>
        <begin position="200"/>
        <end position="219"/>
    </location>
</feature>
<evidence type="ECO:0000256" key="1">
    <source>
        <dbReference type="SAM" id="MobiDB-lite"/>
    </source>
</evidence>
<protein>
    <submittedName>
        <fullName evidence="2">Uncharacterized protein</fullName>
    </submittedName>
</protein>
<gene>
    <name evidence="2" type="ORF">L228DRAFT_243503</name>
</gene>
<reference evidence="2 3" key="1">
    <citation type="journal article" date="2016" name="Fungal Biol.">
        <title>The genome of Xylona heveae provides a window into fungal endophytism.</title>
        <authorList>
            <person name="Gazis R."/>
            <person name="Kuo A."/>
            <person name="Riley R."/>
            <person name="LaButti K."/>
            <person name="Lipzen A."/>
            <person name="Lin J."/>
            <person name="Amirebrahimi M."/>
            <person name="Hesse C.N."/>
            <person name="Spatafora J.W."/>
            <person name="Henrissat B."/>
            <person name="Hainaut M."/>
            <person name="Grigoriev I.V."/>
            <person name="Hibbett D.S."/>
        </authorList>
    </citation>
    <scope>NUCLEOTIDE SEQUENCE [LARGE SCALE GENOMIC DNA]</scope>
    <source>
        <strain evidence="2 3">TC161</strain>
    </source>
</reference>
<dbReference type="AlphaFoldDB" id="A0A165K3R1"/>
<feature type="region of interest" description="Disordered" evidence="1">
    <location>
        <begin position="89"/>
        <end position="131"/>
    </location>
</feature>
<dbReference type="InParanoid" id="A0A165K3R1"/>